<proteinExistence type="predicted"/>
<dbReference type="AlphaFoldDB" id="A0A8S1BVR3"/>
<keyword evidence="2" id="KW-1185">Reference proteome</keyword>
<evidence type="ECO:0000313" key="1">
    <source>
        <dbReference type="EMBL" id="CAB3363676.1"/>
    </source>
</evidence>
<organism evidence="1 2">
    <name type="scientific">Cloeon dipterum</name>
    <dbReference type="NCBI Taxonomy" id="197152"/>
    <lineage>
        <taxon>Eukaryota</taxon>
        <taxon>Metazoa</taxon>
        <taxon>Ecdysozoa</taxon>
        <taxon>Arthropoda</taxon>
        <taxon>Hexapoda</taxon>
        <taxon>Insecta</taxon>
        <taxon>Pterygota</taxon>
        <taxon>Palaeoptera</taxon>
        <taxon>Ephemeroptera</taxon>
        <taxon>Pisciforma</taxon>
        <taxon>Baetidae</taxon>
        <taxon>Cloeon</taxon>
    </lineage>
</organism>
<dbReference type="InterPro" id="IPR000238">
    <property type="entry name" value="RbfA"/>
</dbReference>
<dbReference type="Gene3D" id="3.30.300.20">
    <property type="match status" value="1"/>
</dbReference>
<gene>
    <name evidence="1" type="ORF">CLODIP_2_CD09964</name>
</gene>
<dbReference type="Pfam" id="PF02033">
    <property type="entry name" value="RBFA"/>
    <property type="match status" value="1"/>
</dbReference>
<evidence type="ECO:0000313" key="2">
    <source>
        <dbReference type="Proteomes" id="UP000494165"/>
    </source>
</evidence>
<dbReference type="InterPro" id="IPR039212">
    <property type="entry name" value="RBFA_mitochondrial"/>
</dbReference>
<dbReference type="InterPro" id="IPR015946">
    <property type="entry name" value="KH_dom-like_a/b"/>
</dbReference>
<name>A0A8S1BVR3_9INSE</name>
<dbReference type="PANTHER" id="PTHR14725:SF0">
    <property type="entry name" value="RIBOSOME-BINDING FACTOR A, MITOCHONDRIAL-RELATED"/>
    <property type="match status" value="1"/>
</dbReference>
<dbReference type="Proteomes" id="UP000494165">
    <property type="component" value="Unassembled WGS sequence"/>
</dbReference>
<accession>A0A8S1BVR3</accession>
<dbReference type="PANTHER" id="PTHR14725">
    <property type="entry name" value="RIBOSOME-BINDING FACTOR A, MITOCHONDRIAL-RELATED"/>
    <property type="match status" value="1"/>
</dbReference>
<comment type="caution">
    <text evidence="1">The sequence shown here is derived from an EMBL/GenBank/DDBJ whole genome shotgun (WGS) entry which is preliminary data.</text>
</comment>
<reference evidence="1 2" key="1">
    <citation type="submission" date="2020-04" db="EMBL/GenBank/DDBJ databases">
        <authorList>
            <person name="Alioto T."/>
            <person name="Alioto T."/>
            <person name="Gomez Garrido J."/>
        </authorList>
    </citation>
    <scope>NUCLEOTIDE SEQUENCE [LARGE SCALE GENOMIC DNA]</scope>
</reference>
<dbReference type="OrthoDB" id="418445at2759"/>
<dbReference type="SUPFAM" id="SSF89919">
    <property type="entry name" value="Ribosome-binding factor A, RbfA"/>
    <property type="match status" value="1"/>
</dbReference>
<dbReference type="InterPro" id="IPR023799">
    <property type="entry name" value="RbfA_dom_sf"/>
</dbReference>
<sequence length="283" mass="32337">MMKIMTGSRKPKGKVLRQLECEKKNNQVFSGMEKSFTVKSTSSGKINNRRRELLNTVFTRHIVDHLATSNLQGLDIQITNVTVSPDISLVKAQWISRSCLTRNNGSLQVELDNYAAVLRKDLSDLRIVGVVPPIKFVPDKTLAQGSIIDQLLETAEMSAEDPVYENEDVVDSMPLMRHDVLGLNREKIVTKILKKNSKHISATLSPLSNESGSNEFASLADINNAIEEFKKMRKKTLREERFRERSLRSIEYEDFLNKEIDVPDFDQSIYEDQDYIDDNDERN</sequence>
<dbReference type="EMBL" id="CADEPI010000013">
    <property type="protein sequence ID" value="CAB3363676.1"/>
    <property type="molecule type" value="Genomic_DNA"/>
</dbReference>
<evidence type="ECO:0008006" key="3">
    <source>
        <dbReference type="Google" id="ProtNLM"/>
    </source>
</evidence>
<protein>
    <recommendedName>
        <fullName evidence="3">Ribosome-binding factor A, mitochondrial</fullName>
    </recommendedName>
</protein>